<keyword evidence="1" id="KW-0472">Membrane</keyword>
<protein>
    <submittedName>
        <fullName evidence="2">Uncharacterized protein</fullName>
    </submittedName>
</protein>
<gene>
    <name evidence="2" type="ORF">ILEXP_LOCUS23708</name>
</gene>
<reference evidence="2 3" key="1">
    <citation type="submission" date="2024-02" db="EMBL/GenBank/DDBJ databases">
        <authorList>
            <person name="Vignale AGUSTIN F."/>
            <person name="Sosa J E."/>
            <person name="Modenutti C."/>
        </authorList>
    </citation>
    <scope>NUCLEOTIDE SEQUENCE [LARGE SCALE GENOMIC DNA]</scope>
</reference>
<keyword evidence="1" id="KW-1133">Transmembrane helix</keyword>
<keyword evidence="3" id="KW-1185">Reference proteome</keyword>
<dbReference type="EMBL" id="CAUOFW020002680">
    <property type="protein sequence ID" value="CAK9155309.1"/>
    <property type="molecule type" value="Genomic_DNA"/>
</dbReference>
<evidence type="ECO:0000313" key="3">
    <source>
        <dbReference type="Proteomes" id="UP001642360"/>
    </source>
</evidence>
<proteinExistence type="predicted"/>
<dbReference type="Proteomes" id="UP001642360">
    <property type="component" value="Unassembled WGS sequence"/>
</dbReference>
<dbReference type="AlphaFoldDB" id="A0ABC8SDN7"/>
<accession>A0ABC8SDN7</accession>
<evidence type="ECO:0000313" key="2">
    <source>
        <dbReference type="EMBL" id="CAK9155309.1"/>
    </source>
</evidence>
<keyword evidence="1" id="KW-0812">Transmembrane</keyword>
<name>A0ABC8SDN7_9AQUA</name>
<sequence length="97" mass="10764">MFTITTPLGKHNLMTTPPKRMDSRKILIIWEVVFITMLLFYCAVNARELVETPKPSTTGEEGLGRYLQEIVDAFKPANIVPALAPGPNGILWPADVP</sequence>
<evidence type="ECO:0000256" key="1">
    <source>
        <dbReference type="SAM" id="Phobius"/>
    </source>
</evidence>
<feature type="transmembrane region" description="Helical" evidence="1">
    <location>
        <begin position="26"/>
        <end position="44"/>
    </location>
</feature>
<comment type="caution">
    <text evidence="2">The sequence shown here is derived from an EMBL/GenBank/DDBJ whole genome shotgun (WGS) entry which is preliminary data.</text>
</comment>
<organism evidence="2 3">
    <name type="scientific">Ilex paraguariensis</name>
    <name type="common">yerba mate</name>
    <dbReference type="NCBI Taxonomy" id="185542"/>
    <lineage>
        <taxon>Eukaryota</taxon>
        <taxon>Viridiplantae</taxon>
        <taxon>Streptophyta</taxon>
        <taxon>Embryophyta</taxon>
        <taxon>Tracheophyta</taxon>
        <taxon>Spermatophyta</taxon>
        <taxon>Magnoliopsida</taxon>
        <taxon>eudicotyledons</taxon>
        <taxon>Gunneridae</taxon>
        <taxon>Pentapetalae</taxon>
        <taxon>asterids</taxon>
        <taxon>campanulids</taxon>
        <taxon>Aquifoliales</taxon>
        <taxon>Aquifoliaceae</taxon>
        <taxon>Ilex</taxon>
    </lineage>
</organism>